<dbReference type="InterPro" id="IPR036766">
    <property type="entry name" value="Fe_traffick_prot_YggX_sf"/>
</dbReference>
<reference evidence="6" key="1">
    <citation type="journal article" date="2014" name="Int. J. Syst. Evol. Microbiol.">
        <title>Complete genome sequence of Corynebacterium casei LMG S-19264T (=DSM 44701T), isolated from a smear-ripened cheese.</title>
        <authorList>
            <consortium name="US DOE Joint Genome Institute (JGI-PGF)"/>
            <person name="Walter F."/>
            <person name="Albersmeier A."/>
            <person name="Kalinowski J."/>
            <person name="Ruckert C."/>
        </authorList>
    </citation>
    <scope>NUCLEOTIDE SEQUENCE</scope>
    <source>
        <strain evidence="6">JCM 13919</strain>
    </source>
</reference>
<dbReference type="HAMAP" id="MF_00686">
    <property type="entry name" value="Fe_traffic_YggX"/>
    <property type="match status" value="1"/>
</dbReference>
<dbReference type="Gene3D" id="1.10.3880.10">
    <property type="entry name" value="Fe(II) trafficking protein YggX"/>
    <property type="match status" value="1"/>
</dbReference>
<accession>A0A917JQR9</accession>
<evidence type="ECO:0000256" key="3">
    <source>
        <dbReference type="ARBA" id="ARBA00061679"/>
    </source>
</evidence>
<comment type="caution">
    <text evidence="6">The sequence shown here is derived from an EMBL/GenBank/DDBJ whole genome shotgun (WGS) entry which is preliminary data.</text>
</comment>
<dbReference type="InterPro" id="IPR007457">
    <property type="entry name" value="Fe_traffick_prot_YggX"/>
</dbReference>
<dbReference type="RefSeq" id="WP_131775854.1">
    <property type="nucleotide sequence ID" value="NZ_BMOB01000002.1"/>
</dbReference>
<evidence type="ECO:0000256" key="5">
    <source>
        <dbReference type="HAMAP-Rule" id="MF_00686"/>
    </source>
</evidence>
<dbReference type="GO" id="GO:0005506">
    <property type="term" value="F:iron ion binding"/>
    <property type="evidence" value="ECO:0007669"/>
    <property type="project" value="UniProtKB-UniRule"/>
</dbReference>
<comment type="similarity">
    <text evidence="3 5">Belongs to the Fe(2+)-trafficking protein family.</text>
</comment>
<dbReference type="PIRSF" id="PIRSF029827">
    <property type="entry name" value="Fe_traffic_YggX"/>
    <property type="match status" value="1"/>
</dbReference>
<gene>
    <name evidence="6" type="ORF">GCM10007966_06280</name>
</gene>
<dbReference type="FunFam" id="1.10.3880.10:FF:000001">
    <property type="entry name" value="Probable Fe(2+)-trafficking protein"/>
    <property type="match status" value="1"/>
</dbReference>
<evidence type="ECO:0000256" key="2">
    <source>
        <dbReference type="ARBA" id="ARBA00053793"/>
    </source>
</evidence>
<keyword evidence="7" id="KW-1185">Reference proteome</keyword>
<dbReference type="Pfam" id="PF04362">
    <property type="entry name" value="Iron_traffic"/>
    <property type="match status" value="1"/>
</dbReference>
<dbReference type="OrthoDB" id="9804318at2"/>
<keyword evidence="1 5" id="KW-0408">Iron</keyword>
<evidence type="ECO:0000313" key="6">
    <source>
        <dbReference type="EMBL" id="GGI80508.1"/>
    </source>
</evidence>
<evidence type="ECO:0000313" key="7">
    <source>
        <dbReference type="Proteomes" id="UP000630149"/>
    </source>
</evidence>
<proteinExistence type="inferred from homology"/>
<protein>
    <recommendedName>
        <fullName evidence="4 5">Probable Fe(2+)-trafficking protein</fullName>
    </recommendedName>
</protein>
<dbReference type="PANTHER" id="PTHR36965">
    <property type="entry name" value="FE(2+)-TRAFFICKING PROTEIN-RELATED"/>
    <property type="match status" value="1"/>
</dbReference>
<evidence type="ECO:0000256" key="1">
    <source>
        <dbReference type="ARBA" id="ARBA00023004"/>
    </source>
</evidence>
<sequence length="89" mass="10517">MANLIFCMKLNREAEQMDTQPFPGPLGERIYNHISQQAWSMWLDHQTMLINEYRLSMVDPQARAFLREEMEKFFFGEGSEKPSGFNPKE</sequence>
<dbReference type="GO" id="GO:0005829">
    <property type="term" value="C:cytosol"/>
    <property type="evidence" value="ECO:0007669"/>
    <property type="project" value="TreeGrafter"/>
</dbReference>
<organism evidence="6 7">
    <name type="scientific">Legionella impletisoli</name>
    <dbReference type="NCBI Taxonomy" id="343510"/>
    <lineage>
        <taxon>Bacteria</taxon>
        <taxon>Pseudomonadati</taxon>
        <taxon>Pseudomonadota</taxon>
        <taxon>Gammaproteobacteria</taxon>
        <taxon>Legionellales</taxon>
        <taxon>Legionellaceae</taxon>
        <taxon>Legionella</taxon>
    </lineage>
</organism>
<dbReference type="EMBL" id="BMOB01000002">
    <property type="protein sequence ID" value="GGI80508.1"/>
    <property type="molecule type" value="Genomic_DNA"/>
</dbReference>
<dbReference type="PANTHER" id="PTHR36965:SF1">
    <property type="entry name" value="FE(2+)-TRAFFICKING PROTEIN-RELATED"/>
    <property type="match status" value="1"/>
</dbReference>
<name>A0A917JQR9_9GAMM</name>
<dbReference type="AlphaFoldDB" id="A0A917JQR9"/>
<comment type="function">
    <text evidence="2">Could be a mediator in iron transactions between iron acquisition and iron-requiring processes, such as synthesis and/or repair of Fe-S clusters in biosynthetic enzymes. Necessary to maintain high levels of aconitase under oxidative stress.</text>
</comment>
<dbReference type="Proteomes" id="UP000630149">
    <property type="component" value="Unassembled WGS sequence"/>
</dbReference>
<reference evidence="6" key="2">
    <citation type="submission" date="2020-09" db="EMBL/GenBank/DDBJ databases">
        <authorList>
            <person name="Sun Q."/>
            <person name="Ohkuma M."/>
        </authorList>
    </citation>
    <scope>NUCLEOTIDE SEQUENCE</scope>
    <source>
        <strain evidence="6">JCM 13919</strain>
    </source>
</reference>
<dbReference type="GO" id="GO:0034599">
    <property type="term" value="P:cellular response to oxidative stress"/>
    <property type="evidence" value="ECO:0007669"/>
    <property type="project" value="TreeGrafter"/>
</dbReference>
<dbReference type="SUPFAM" id="SSF111148">
    <property type="entry name" value="YggX-like"/>
    <property type="match status" value="1"/>
</dbReference>
<evidence type="ECO:0000256" key="4">
    <source>
        <dbReference type="ARBA" id="ARBA00070403"/>
    </source>
</evidence>
<dbReference type="NCBIfam" id="NF003817">
    <property type="entry name" value="PRK05408.1"/>
    <property type="match status" value="1"/>
</dbReference>